<name>A0A6A6Z8Y6_9PEZI</name>
<feature type="region of interest" description="Disordered" evidence="1">
    <location>
        <begin position="1"/>
        <end position="43"/>
    </location>
</feature>
<organism evidence="2">
    <name type="scientific">Mytilinidion resinicola</name>
    <dbReference type="NCBI Taxonomy" id="574789"/>
    <lineage>
        <taxon>Eukaryota</taxon>
        <taxon>Fungi</taxon>
        <taxon>Dikarya</taxon>
        <taxon>Ascomycota</taxon>
        <taxon>Pezizomycotina</taxon>
        <taxon>Dothideomycetes</taxon>
        <taxon>Pleosporomycetidae</taxon>
        <taxon>Mytilinidiales</taxon>
        <taxon>Mytilinidiaceae</taxon>
        <taxon>Mytilinidion</taxon>
    </lineage>
</organism>
<evidence type="ECO:0000313" key="2">
    <source>
        <dbReference type="EMBL" id="KAF2817268.1"/>
    </source>
</evidence>
<reference evidence="4" key="3">
    <citation type="submission" date="2025-04" db="UniProtKB">
        <authorList>
            <consortium name="RefSeq"/>
        </authorList>
    </citation>
    <scope>IDENTIFICATION</scope>
    <source>
        <strain evidence="4">CBS 304.34</strain>
    </source>
</reference>
<keyword evidence="3" id="KW-1185">Reference proteome</keyword>
<dbReference type="AlphaFoldDB" id="A0A6A6Z8Y6"/>
<dbReference type="EMBL" id="MU003692">
    <property type="protein sequence ID" value="KAF2817268.1"/>
    <property type="molecule type" value="Genomic_DNA"/>
</dbReference>
<evidence type="ECO:0000256" key="1">
    <source>
        <dbReference type="SAM" id="MobiDB-lite"/>
    </source>
</evidence>
<accession>A0A6A6Z8Y6</accession>
<dbReference type="Proteomes" id="UP000504636">
    <property type="component" value="Unplaced"/>
</dbReference>
<reference evidence="4" key="2">
    <citation type="submission" date="2020-04" db="EMBL/GenBank/DDBJ databases">
        <authorList>
            <consortium name="NCBI Genome Project"/>
        </authorList>
    </citation>
    <scope>NUCLEOTIDE SEQUENCE</scope>
    <source>
        <strain evidence="4">CBS 304.34</strain>
    </source>
</reference>
<evidence type="ECO:0000313" key="3">
    <source>
        <dbReference type="Proteomes" id="UP000504636"/>
    </source>
</evidence>
<dbReference type="GeneID" id="54465610"/>
<proteinExistence type="predicted"/>
<evidence type="ECO:0000313" key="4">
    <source>
        <dbReference type="RefSeq" id="XP_033584232.1"/>
    </source>
</evidence>
<feature type="region of interest" description="Disordered" evidence="1">
    <location>
        <begin position="90"/>
        <end position="126"/>
    </location>
</feature>
<feature type="compositionally biased region" description="Basic and acidic residues" evidence="1">
    <location>
        <begin position="114"/>
        <end position="126"/>
    </location>
</feature>
<protein>
    <submittedName>
        <fullName evidence="2 4">Uncharacterized protein</fullName>
    </submittedName>
</protein>
<dbReference type="RefSeq" id="XP_033584232.1">
    <property type="nucleotide sequence ID" value="XM_033724717.1"/>
</dbReference>
<gene>
    <name evidence="2 4" type="ORF">BDZ99DRAFT_513511</name>
</gene>
<reference evidence="2 4" key="1">
    <citation type="journal article" date="2020" name="Stud. Mycol.">
        <title>101 Dothideomycetes genomes: a test case for predicting lifestyles and emergence of pathogens.</title>
        <authorList>
            <person name="Haridas S."/>
            <person name="Albert R."/>
            <person name="Binder M."/>
            <person name="Bloem J."/>
            <person name="Labutti K."/>
            <person name="Salamov A."/>
            <person name="Andreopoulos B."/>
            <person name="Baker S."/>
            <person name="Barry K."/>
            <person name="Bills G."/>
            <person name="Bluhm B."/>
            <person name="Cannon C."/>
            <person name="Castanera R."/>
            <person name="Culley D."/>
            <person name="Daum C."/>
            <person name="Ezra D."/>
            <person name="Gonzalez J."/>
            <person name="Henrissat B."/>
            <person name="Kuo A."/>
            <person name="Liang C."/>
            <person name="Lipzen A."/>
            <person name="Lutzoni F."/>
            <person name="Magnuson J."/>
            <person name="Mondo S."/>
            <person name="Nolan M."/>
            <person name="Ohm R."/>
            <person name="Pangilinan J."/>
            <person name="Park H.-J."/>
            <person name="Ramirez L."/>
            <person name="Alfaro M."/>
            <person name="Sun H."/>
            <person name="Tritt A."/>
            <person name="Yoshinaga Y."/>
            <person name="Zwiers L.-H."/>
            <person name="Turgeon B."/>
            <person name="Goodwin S."/>
            <person name="Spatafora J."/>
            <person name="Crous P."/>
            <person name="Grigoriev I."/>
        </authorList>
    </citation>
    <scope>NUCLEOTIDE SEQUENCE</scope>
    <source>
        <strain evidence="2 4">CBS 304.34</strain>
    </source>
</reference>
<sequence length="126" mass="14147">MDTPSHSHTEGSFIADQAQHSIELQRDHSDSEAEDTRSTTKEGQLDLLVQFALELAELTSRAANVQYMMEAIVERLATLQELVERLYRDKRDGTREEVTSDAAEAAREGALPEVDEKSENLDTDLK</sequence>
<feature type="compositionally biased region" description="Basic and acidic residues" evidence="1">
    <location>
        <begin position="23"/>
        <end position="43"/>
    </location>
</feature>